<feature type="transmembrane region" description="Helical" evidence="1">
    <location>
        <begin position="117"/>
        <end position="135"/>
    </location>
</feature>
<evidence type="ECO:0000259" key="2">
    <source>
        <dbReference type="Pfam" id="PF14501"/>
    </source>
</evidence>
<evidence type="ECO:0000256" key="1">
    <source>
        <dbReference type="SAM" id="Phobius"/>
    </source>
</evidence>
<name>A0AAE3IG75_9FIRM</name>
<dbReference type="SUPFAM" id="SSF55874">
    <property type="entry name" value="ATPase domain of HSP90 chaperone/DNA topoisomerase II/histidine kinase"/>
    <property type="match status" value="1"/>
</dbReference>
<proteinExistence type="predicted"/>
<reference evidence="3 4" key="1">
    <citation type="journal article" date="2021" name="ISME Commun">
        <title>Automated analysis of genomic sequences facilitates high-throughput and comprehensive description of bacteria.</title>
        <authorList>
            <person name="Hitch T.C.A."/>
        </authorList>
    </citation>
    <scope>NUCLEOTIDE SEQUENCE [LARGE SCALE GENOMIC DNA]</scope>
    <source>
        <strain evidence="3 4">Sanger_31</strain>
    </source>
</reference>
<feature type="domain" description="Sensor histidine kinase NatK-like C-terminal" evidence="2">
    <location>
        <begin position="312"/>
        <end position="410"/>
    </location>
</feature>
<keyword evidence="4" id="KW-1185">Reference proteome</keyword>
<evidence type="ECO:0000313" key="4">
    <source>
        <dbReference type="Proteomes" id="UP001208131"/>
    </source>
</evidence>
<dbReference type="InterPro" id="IPR036890">
    <property type="entry name" value="HATPase_C_sf"/>
</dbReference>
<dbReference type="InterPro" id="IPR032834">
    <property type="entry name" value="NatK-like_C"/>
</dbReference>
<comment type="caution">
    <text evidence="3">The sequence shown here is derived from an EMBL/GenBank/DDBJ whole genome shotgun (WGS) entry which is preliminary data.</text>
</comment>
<evidence type="ECO:0000313" key="3">
    <source>
        <dbReference type="EMBL" id="MCU6705319.1"/>
    </source>
</evidence>
<keyword evidence="1" id="KW-0472">Membrane</keyword>
<keyword evidence="1" id="KW-0812">Transmembrane</keyword>
<organism evidence="3 4">
    <name type="scientific">Hominimerdicola aceti</name>
    <dbReference type="NCBI Taxonomy" id="2981726"/>
    <lineage>
        <taxon>Bacteria</taxon>
        <taxon>Bacillati</taxon>
        <taxon>Bacillota</taxon>
        <taxon>Clostridia</taxon>
        <taxon>Eubacteriales</taxon>
        <taxon>Oscillospiraceae</taxon>
        <taxon>Hominimerdicola</taxon>
    </lineage>
</organism>
<dbReference type="PANTHER" id="PTHR40448:SF1">
    <property type="entry name" value="TWO-COMPONENT SENSOR HISTIDINE KINASE"/>
    <property type="match status" value="1"/>
</dbReference>
<feature type="transmembrane region" description="Helical" evidence="1">
    <location>
        <begin position="36"/>
        <end position="53"/>
    </location>
</feature>
<feature type="transmembrane region" description="Helical" evidence="1">
    <location>
        <begin position="83"/>
        <end position="105"/>
    </location>
</feature>
<dbReference type="Proteomes" id="UP001208131">
    <property type="component" value="Unassembled WGS sequence"/>
</dbReference>
<keyword evidence="1" id="KW-1133">Transmembrane helix</keyword>
<dbReference type="RefSeq" id="WP_267300668.1">
    <property type="nucleotide sequence ID" value="NZ_JAOQJZ010000004.1"/>
</dbReference>
<dbReference type="AlphaFoldDB" id="A0AAE3IG75"/>
<feature type="transmembrane region" description="Helical" evidence="1">
    <location>
        <begin position="6"/>
        <end position="24"/>
    </location>
</feature>
<dbReference type="Gene3D" id="3.30.565.10">
    <property type="entry name" value="Histidine kinase-like ATPase, C-terminal domain"/>
    <property type="match status" value="1"/>
</dbReference>
<feature type="transmembrane region" description="Helical" evidence="1">
    <location>
        <begin position="147"/>
        <end position="166"/>
    </location>
</feature>
<dbReference type="EMBL" id="JAOQJZ010000004">
    <property type="protein sequence ID" value="MCU6705319.1"/>
    <property type="molecule type" value="Genomic_DNA"/>
</dbReference>
<dbReference type="PANTHER" id="PTHR40448">
    <property type="entry name" value="TWO-COMPONENT SENSOR HISTIDINE KINASE"/>
    <property type="match status" value="1"/>
</dbReference>
<sequence length="414" mass="47603">MTTLFYLFSNVFHIYATYQFSNVFLQKKKESAKSDVVLFTLYYIINSCAYLLFDNRLITILSNIIPFILIFLYYKVSLFKSLLSAFVLCVFSIVVDTAVVAIQSLLNINSVFFDEGFVSNIVLLTLVNIIAKSYFKYSDQIVKLPIMYYITVIFVSLGSIMVGYFVAKDLNVVSLILSVIILLMNIVILYLYDNLVNMFSQQYETDVIEQQNKAYLNQLHLMQESQMKIRFLKHDMKNHIINMQSLLSAEKYDQLKDYLAETNDYIYSNNVIIDSGNETIDSVLNYKLAPLENNSVEKSYHVVLPEQILISSFDLNIVICNLIDNALEALSLLGENDEKKITIDIVYKQGYIKILVGNSFDGIIHKDKRTRKNDEINHGIGLKSVQNIAEKYGGILKTDVADNWFETSVIMYEK</sequence>
<dbReference type="GO" id="GO:0042802">
    <property type="term" value="F:identical protein binding"/>
    <property type="evidence" value="ECO:0007669"/>
    <property type="project" value="TreeGrafter"/>
</dbReference>
<feature type="transmembrane region" description="Helical" evidence="1">
    <location>
        <begin position="59"/>
        <end position="76"/>
    </location>
</feature>
<feature type="transmembrane region" description="Helical" evidence="1">
    <location>
        <begin position="172"/>
        <end position="192"/>
    </location>
</feature>
<gene>
    <name evidence="3" type="ORF">OCV57_05175</name>
</gene>
<accession>A0AAE3IG75</accession>
<dbReference type="Pfam" id="PF14501">
    <property type="entry name" value="HATPase_c_5"/>
    <property type="match status" value="1"/>
</dbReference>
<protein>
    <submittedName>
        <fullName evidence="3">GHKL domain-containing protein</fullName>
    </submittedName>
</protein>